<dbReference type="AlphaFoldDB" id="A0A7E4W2H6"/>
<dbReference type="Gene3D" id="3.40.1350.10">
    <property type="match status" value="1"/>
</dbReference>
<sequence length="239" mass="27384">MIHHHHGVPKGLRMIPKKDPKLDTLSKKYLVDPLHVSADNLQRTAHYIFTDTQSISDLYSKGAYGTHSVASSFEHSILNKQICKPGDVITTLSPYELLYLTEKKKLDFGFHMATLISVLVPKSVSYNHNHYELYKYLRFRNYIIKTGHNYGGVFAVYLGHPDFYHSSAIIFEYGDIHEITAHVRVAQAVNKQCWLYKVNAHLPEHADHKVMLYQFDLNLQPNYISPLTALAVGEVFQEA</sequence>
<proteinExistence type="inferred from homology"/>
<protein>
    <recommendedName>
        <fullName evidence="2">tRNA-intron lyase</fullName>
        <ecNumber evidence="2">4.6.1.16</ecNumber>
    </recommendedName>
</protein>
<dbReference type="GO" id="GO:0005634">
    <property type="term" value="C:nucleus"/>
    <property type="evidence" value="ECO:0007669"/>
    <property type="project" value="UniProtKB-ARBA"/>
</dbReference>
<accession>A0A7E4W2H6</accession>
<keyword evidence="5" id="KW-1185">Reference proteome</keyword>
<dbReference type="GO" id="GO:0003676">
    <property type="term" value="F:nucleic acid binding"/>
    <property type="evidence" value="ECO:0007669"/>
    <property type="project" value="InterPro"/>
</dbReference>
<dbReference type="CDD" id="cd22363">
    <property type="entry name" value="tRNA-intron_lyase_C"/>
    <property type="match status" value="1"/>
</dbReference>
<name>A0A7E4W2H6_PANRE</name>
<evidence type="ECO:0000313" key="6">
    <source>
        <dbReference type="WBParaSite" id="Pan_g6535.t1"/>
    </source>
</evidence>
<organism evidence="5 6">
    <name type="scientific">Panagrellus redivivus</name>
    <name type="common">Microworm</name>
    <dbReference type="NCBI Taxonomy" id="6233"/>
    <lineage>
        <taxon>Eukaryota</taxon>
        <taxon>Metazoa</taxon>
        <taxon>Ecdysozoa</taxon>
        <taxon>Nematoda</taxon>
        <taxon>Chromadorea</taxon>
        <taxon>Rhabditida</taxon>
        <taxon>Tylenchina</taxon>
        <taxon>Panagrolaimomorpha</taxon>
        <taxon>Panagrolaimoidea</taxon>
        <taxon>Panagrolaimidae</taxon>
        <taxon>Panagrellus</taxon>
    </lineage>
</organism>
<dbReference type="InterPro" id="IPR011856">
    <property type="entry name" value="tRNA_endonuc-like_dom_sf"/>
</dbReference>
<dbReference type="Pfam" id="PF01974">
    <property type="entry name" value="tRNA_int_endo"/>
    <property type="match status" value="1"/>
</dbReference>
<reference evidence="6" key="2">
    <citation type="submission" date="2020-10" db="UniProtKB">
        <authorList>
            <consortium name="WormBaseParasite"/>
        </authorList>
    </citation>
    <scope>IDENTIFICATION</scope>
</reference>
<evidence type="ECO:0000256" key="1">
    <source>
        <dbReference type="ARBA" id="ARBA00008078"/>
    </source>
</evidence>
<dbReference type="GO" id="GO:0000213">
    <property type="term" value="F:tRNA-intron lyase activity"/>
    <property type="evidence" value="ECO:0007669"/>
    <property type="project" value="UniProtKB-EC"/>
</dbReference>
<evidence type="ECO:0000313" key="5">
    <source>
        <dbReference type="Proteomes" id="UP000492821"/>
    </source>
</evidence>
<dbReference type="Proteomes" id="UP000492821">
    <property type="component" value="Unassembled WGS sequence"/>
</dbReference>
<feature type="domain" description="tRNA intron endonuclease catalytic" evidence="4">
    <location>
        <begin position="130"/>
        <end position="198"/>
    </location>
</feature>
<dbReference type="GO" id="GO:0006388">
    <property type="term" value="P:tRNA splicing, via endonucleolytic cleavage and ligation"/>
    <property type="evidence" value="ECO:0007669"/>
    <property type="project" value="InterPro"/>
</dbReference>
<dbReference type="WBParaSite" id="Pan_g6535.t1">
    <property type="protein sequence ID" value="Pan_g6535.t1"/>
    <property type="gene ID" value="Pan_g6535"/>
</dbReference>
<dbReference type="InterPro" id="IPR036167">
    <property type="entry name" value="tRNA_intron_Endo_cat-like_sf"/>
</dbReference>
<comment type="similarity">
    <text evidence="1">Belongs to the tRNA-intron endonuclease family.</text>
</comment>
<dbReference type="SUPFAM" id="SSF53032">
    <property type="entry name" value="tRNA-intron endonuclease catalytic domain-like"/>
    <property type="match status" value="1"/>
</dbReference>
<dbReference type="InterPro" id="IPR006677">
    <property type="entry name" value="tRNA_intron_Endonuc_cat-like"/>
</dbReference>
<comment type="catalytic activity">
    <reaction evidence="3">
        <text>pretRNA = a 3'-half-tRNA molecule with a 5'-OH end + a 5'-half-tRNA molecule with a 2',3'-cyclic phosphate end + an intron with a 2',3'-cyclic phosphate and a 5'-hydroxyl terminus.</text>
        <dbReference type="EC" id="4.6.1.16"/>
    </reaction>
</comment>
<evidence type="ECO:0000259" key="4">
    <source>
        <dbReference type="Pfam" id="PF01974"/>
    </source>
</evidence>
<evidence type="ECO:0000256" key="2">
    <source>
        <dbReference type="ARBA" id="ARBA00012573"/>
    </source>
</evidence>
<evidence type="ECO:0000256" key="3">
    <source>
        <dbReference type="ARBA" id="ARBA00034031"/>
    </source>
</evidence>
<reference evidence="5" key="1">
    <citation type="journal article" date="2013" name="Genetics">
        <title>The draft genome and transcriptome of Panagrellus redivivus are shaped by the harsh demands of a free-living lifestyle.</title>
        <authorList>
            <person name="Srinivasan J."/>
            <person name="Dillman A.R."/>
            <person name="Macchietto M.G."/>
            <person name="Heikkinen L."/>
            <person name="Lakso M."/>
            <person name="Fracchia K.M."/>
            <person name="Antoshechkin I."/>
            <person name="Mortazavi A."/>
            <person name="Wong G."/>
            <person name="Sternberg P.W."/>
        </authorList>
    </citation>
    <scope>NUCLEOTIDE SEQUENCE [LARGE SCALE GENOMIC DNA]</scope>
    <source>
        <strain evidence="5">MT8872</strain>
    </source>
</reference>
<dbReference type="EC" id="4.6.1.16" evidence="2"/>